<dbReference type="GO" id="GO:0008028">
    <property type="term" value="F:monocarboxylic acid transmembrane transporter activity"/>
    <property type="evidence" value="ECO:0007669"/>
    <property type="project" value="TreeGrafter"/>
</dbReference>
<dbReference type="InterPro" id="IPR020846">
    <property type="entry name" value="MFS_dom"/>
</dbReference>
<name>A0A3S3PNV0_9ACAR</name>
<dbReference type="STRING" id="1965070.A0A3S3PNV0"/>
<feature type="transmembrane region" description="Helical" evidence="2">
    <location>
        <begin position="372"/>
        <end position="390"/>
    </location>
</feature>
<dbReference type="OrthoDB" id="6515633at2759"/>
<proteinExistence type="predicted"/>
<feature type="transmembrane region" description="Helical" evidence="2">
    <location>
        <begin position="12"/>
        <end position="30"/>
    </location>
</feature>
<dbReference type="PROSITE" id="PS50850">
    <property type="entry name" value="MFS"/>
    <property type="match status" value="1"/>
</dbReference>
<feature type="transmembrane region" description="Helical" evidence="2">
    <location>
        <begin position="51"/>
        <end position="72"/>
    </location>
</feature>
<keyword evidence="2" id="KW-1133">Transmembrane helix</keyword>
<dbReference type="InterPro" id="IPR050327">
    <property type="entry name" value="Proton-linked_MCT"/>
</dbReference>
<dbReference type="PANTHER" id="PTHR11360:SF303">
    <property type="entry name" value="MAJOR FACILITATOR SUPERFAMILY (MFS) PROFILE DOMAIN-CONTAINING PROTEIN"/>
    <property type="match status" value="1"/>
</dbReference>
<dbReference type="AlphaFoldDB" id="A0A3S3PNV0"/>
<evidence type="ECO:0000256" key="2">
    <source>
        <dbReference type="SAM" id="Phobius"/>
    </source>
</evidence>
<organism evidence="4 5">
    <name type="scientific">Dinothrombium tinctorium</name>
    <dbReference type="NCBI Taxonomy" id="1965070"/>
    <lineage>
        <taxon>Eukaryota</taxon>
        <taxon>Metazoa</taxon>
        <taxon>Ecdysozoa</taxon>
        <taxon>Arthropoda</taxon>
        <taxon>Chelicerata</taxon>
        <taxon>Arachnida</taxon>
        <taxon>Acari</taxon>
        <taxon>Acariformes</taxon>
        <taxon>Trombidiformes</taxon>
        <taxon>Prostigmata</taxon>
        <taxon>Anystina</taxon>
        <taxon>Parasitengona</taxon>
        <taxon>Trombidioidea</taxon>
        <taxon>Trombidiidae</taxon>
        <taxon>Dinothrombium</taxon>
    </lineage>
</organism>
<evidence type="ECO:0000313" key="4">
    <source>
        <dbReference type="EMBL" id="RWS16307.1"/>
    </source>
</evidence>
<accession>A0A3S3PNV0</accession>
<protein>
    <submittedName>
        <fullName evidence="4">Monocarboxylate transporter-like protein</fullName>
    </submittedName>
</protein>
<dbReference type="Pfam" id="PF07690">
    <property type="entry name" value="MFS_1"/>
    <property type="match status" value="2"/>
</dbReference>
<dbReference type="PANTHER" id="PTHR11360">
    <property type="entry name" value="MONOCARBOXYLATE TRANSPORTER"/>
    <property type="match status" value="1"/>
</dbReference>
<feature type="transmembrane region" description="Helical" evidence="2">
    <location>
        <begin position="105"/>
        <end position="127"/>
    </location>
</feature>
<feature type="transmembrane region" description="Helical" evidence="2">
    <location>
        <begin position="464"/>
        <end position="481"/>
    </location>
</feature>
<dbReference type="InterPro" id="IPR011701">
    <property type="entry name" value="MFS"/>
</dbReference>
<feature type="transmembrane region" description="Helical" evidence="2">
    <location>
        <begin position="170"/>
        <end position="188"/>
    </location>
</feature>
<keyword evidence="2" id="KW-0812">Transmembrane</keyword>
<evidence type="ECO:0000256" key="1">
    <source>
        <dbReference type="ARBA" id="ARBA00004141"/>
    </source>
</evidence>
<comment type="subcellular location">
    <subcellularLocation>
        <location evidence="1">Membrane</location>
        <topology evidence="1">Multi-pass membrane protein</topology>
    </subcellularLocation>
</comment>
<feature type="transmembrane region" description="Helical" evidence="2">
    <location>
        <begin position="78"/>
        <end position="98"/>
    </location>
</feature>
<keyword evidence="5" id="KW-1185">Reference proteome</keyword>
<feature type="domain" description="Major facilitator superfamily (MFS) profile" evidence="3">
    <location>
        <begin position="12"/>
        <end position="487"/>
    </location>
</feature>
<keyword evidence="2" id="KW-0472">Membrane</keyword>
<reference evidence="4 5" key="1">
    <citation type="journal article" date="2018" name="Gigascience">
        <title>Genomes of trombidid mites reveal novel predicted allergens and laterally-transferred genes associated with secondary metabolism.</title>
        <authorList>
            <person name="Dong X."/>
            <person name="Chaisiri K."/>
            <person name="Xia D."/>
            <person name="Armstrong S.D."/>
            <person name="Fang Y."/>
            <person name="Donnelly M.J."/>
            <person name="Kadowaki T."/>
            <person name="McGarry J.W."/>
            <person name="Darby A.C."/>
            <person name="Makepeace B.L."/>
        </authorList>
    </citation>
    <scope>NUCLEOTIDE SEQUENCE [LARGE SCALE GENOMIC DNA]</scope>
    <source>
        <strain evidence="4">UoL-WK</strain>
    </source>
</reference>
<comment type="caution">
    <text evidence="4">The sequence shown here is derived from an EMBL/GenBank/DDBJ whole genome shotgun (WGS) entry which is preliminary data.</text>
</comment>
<feature type="transmembrane region" description="Helical" evidence="2">
    <location>
        <begin position="396"/>
        <end position="418"/>
    </location>
</feature>
<evidence type="ECO:0000313" key="5">
    <source>
        <dbReference type="Proteomes" id="UP000285301"/>
    </source>
</evidence>
<dbReference type="EMBL" id="NCKU01000254">
    <property type="protein sequence ID" value="RWS16307.1"/>
    <property type="molecule type" value="Genomic_DNA"/>
</dbReference>
<gene>
    <name evidence="4" type="ORF">B4U79_14863</name>
</gene>
<feature type="transmembrane region" description="Helical" evidence="2">
    <location>
        <begin position="430"/>
        <end position="452"/>
    </location>
</feature>
<evidence type="ECO:0000259" key="3">
    <source>
        <dbReference type="PROSITE" id="PS50850"/>
    </source>
</evidence>
<dbReference type="GO" id="GO:0016020">
    <property type="term" value="C:membrane"/>
    <property type="evidence" value="ECO:0007669"/>
    <property type="project" value="UniProtKB-SubCell"/>
</dbReference>
<dbReference type="Proteomes" id="UP000285301">
    <property type="component" value="Unassembled WGS sequence"/>
</dbReference>
<dbReference type="SUPFAM" id="SSF103473">
    <property type="entry name" value="MFS general substrate transporter"/>
    <property type="match status" value="1"/>
</dbReference>
<dbReference type="Gene3D" id="1.20.1250.20">
    <property type="entry name" value="MFS general substrate transporter like domains"/>
    <property type="match status" value="2"/>
</dbReference>
<feature type="transmembrane region" description="Helical" evidence="2">
    <location>
        <begin position="139"/>
        <end position="158"/>
    </location>
</feature>
<sequence length="508" mass="55823">MTGHAQTDSGIAWLVPISACLINAILFGVYRSYGIVLTAIIKEYSVSRSEATWFISLCMTVIHLTGPVSGLLNNYFNAKAITFFGCALASIGVGLCYFASSVLHIVICVGIIQGFGIGLTFVQIPAIVNQYFVKFRASANGLAMSGGTIGAFVFCPLTSYCLRHFKLDELFLILASITLFSIPISLFFKPMKTEKNAEKEKIAKALKTSPVYLISFEREGLKLTENFRSHQKSEIIVKTHNTAMMPIRVTADGITKTTSEIALYMERKLSCTNAMEVIKKISNSAARSQMRQNFDKVIEIIENPYFVLICLTHLAYFWGSLTYIMVIVDHAEDRGIANDVAAQLITTYSGGDLVGRLGSGWFVDRNVIPIKYLGMISVAFIGLVLKAVPFMSNFNILTIASLALGFLSGTFVVLLNILFCKYLGTNDTPLALGLSSFFCGLTTLVRPIVVGYYRDAINGSYDGLFNSLSVAALFTAVLWFFEPIIKRKAKLDKCNNDKAKQGTVVNKV</sequence>
<feature type="transmembrane region" description="Helical" evidence="2">
    <location>
        <begin position="305"/>
        <end position="328"/>
    </location>
</feature>
<dbReference type="InterPro" id="IPR036259">
    <property type="entry name" value="MFS_trans_sf"/>
</dbReference>